<name>E9FWP1_DAPPU</name>
<dbReference type="EMBL" id="GL732526">
    <property type="protein sequence ID" value="EFX87927.1"/>
    <property type="molecule type" value="Genomic_DNA"/>
</dbReference>
<sequence length="50" mass="6166">MYYLRIRIWRVEYIYVIHTNVEICFHSAHLFNLQSQNVCNSAIRLPWQLI</sequence>
<dbReference type="KEGG" id="dpx:DAPPUDRAFT_305455"/>
<protein>
    <submittedName>
        <fullName evidence="1">Uncharacterized protein</fullName>
    </submittedName>
</protein>
<dbReference type="HOGENOM" id="CLU_3126472_0_0_1"/>
<accession>E9FWP1</accession>
<dbReference type="AlphaFoldDB" id="E9FWP1"/>
<proteinExistence type="predicted"/>
<keyword evidence="2" id="KW-1185">Reference proteome</keyword>
<evidence type="ECO:0000313" key="2">
    <source>
        <dbReference type="Proteomes" id="UP000000305"/>
    </source>
</evidence>
<evidence type="ECO:0000313" key="1">
    <source>
        <dbReference type="EMBL" id="EFX87927.1"/>
    </source>
</evidence>
<gene>
    <name evidence="1" type="ORF">DAPPUDRAFT_305455</name>
</gene>
<reference evidence="1 2" key="1">
    <citation type="journal article" date="2011" name="Science">
        <title>The ecoresponsive genome of Daphnia pulex.</title>
        <authorList>
            <person name="Colbourne J.K."/>
            <person name="Pfrender M.E."/>
            <person name="Gilbert D."/>
            <person name="Thomas W.K."/>
            <person name="Tucker A."/>
            <person name="Oakley T.H."/>
            <person name="Tokishita S."/>
            <person name="Aerts A."/>
            <person name="Arnold G.J."/>
            <person name="Basu M.K."/>
            <person name="Bauer D.J."/>
            <person name="Caceres C.E."/>
            <person name="Carmel L."/>
            <person name="Casola C."/>
            <person name="Choi J.H."/>
            <person name="Detter J.C."/>
            <person name="Dong Q."/>
            <person name="Dusheyko S."/>
            <person name="Eads B.D."/>
            <person name="Frohlich T."/>
            <person name="Geiler-Samerotte K.A."/>
            <person name="Gerlach D."/>
            <person name="Hatcher P."/>
            <person name="Jogdeo S."/>
            <person name="Krijgsveld J."/>
            <person name="Kriventseva E.V."/>
            <person name="Kultz D."/>
            <person name="Laforsch C."/>
            <person name="Lindquist E."/>
            <person name="Lopez J."/>
            <person name="Manak J.R."/>
            <person name="Muller J."/>
            <person name="Pangilinan J."/>
            <person name="Patwardhan R.P."/>
            <person name="Pitluck S."/>
            <person name="Pritham E.J."/>
            <person name="Rechtsteiner A."/>
            <person name="Rho M."/>
            <person name="Rogozin I.B."/>
            <person name="Sakarya O."/>
            <person name="Salamov A."/>
            <person name="Schaack S."/>
            <person name="Shapiro H."/>
            <person name="Shiga Y."/>
            <person name="Skalitzky C."/>
            <person name="Smith Z."/>
            <person name="Souvorov A."/>
            <person name="Sung W."/>
            <person name="Tang Z."/>
            <person name="Tsuchiya D."/>
            <person name="Tu H."/>
            <person name="Vos H."/>
            <person name="Wang M."/>
            <person name="Wolf Y.I."/>
            <person name="Yamagata H."/>
            <person name="Yamada T."/>
            <person name="Ye Y."/>
            <person name="Shaw J.R."/>
            <person name="Andrews J."/>
            <person name="Crease T.J."/>
            <person name="Tang H."/>
            <person name="Lucas S.M."/>
            <person name="Robertson H.M."/>
            <person name="Bork P."/>
            <person name="Koonin E.V."/>
            <person name="Zdobnov E.M."/>
            <person name="Grigoriev I.V."/>
            <person name="Lynch M."/>
            <person name="Boore J.L."/>
        </authorList>
    </citation>
    <scope>NUCLEOTIDE SEQUENCE [LARGE SCALE GENOMIC DNA]</scope>
</reference>
<dbReference type="InParanoid" id="E9FWP1"/>
<dbReference type="Proteomes" id="UP000000305">
    <property type="component" value="Unassembled WGS sequence"/>
</dbReference>
<organism evidence="1 2">
    <name type="scientific">Daphnia pulex</name>
    <name type="common">Water flea</name>
    <dbReference type="NCBI Taxonomy" id="6669"/>
    <lineage>
        <taxon>Eukaryota</taxon>
        <taxon>Metazoa</taxon>
        <taxon>Ecdysozoa</taxon>
        <taxon>Arthropoda</taxon>
        <taxon>Crustacea</taxon>
        <taxon>Branchiopoda</taxon>
        <taxon>Diplostraca</taxon>
        <taxon>Cladocera</taxon>
        <taxon>Anomopoda</taxon>
        <taxon>Daphniidae</taxon>
        <taxon>Daphnia</taxon>
    </lineage>
</organism>